<dbReference type="PANTHER" id="PTHR11895:SF151">
    <property type="entry name" value="GLUTAMYL-TRNA(GLN) AMIDOTRANSFERASE SUBUNIT A"/>
    <property type="match status" value="1"/>
</dbReference>
<evidence type="ECO:0000313" key="2">
    <source>
        <dbReference type="EMBL" id="EFF41778.1"/>
    </source>
</evidence>
<evidence type="ECO:0000313" key="3">
    <source>
        <dbReference type="Proteomes" id="UP000004757"/>
    </source>
</evidence>
<dbReference type="GO" id="GO:0016740">
    <property type="term" value="F:transferase activity"/>
    <property type="evidence" value="ECO:0007669"/>
    <property type="project" value="UniProtKB-KW"/>
</dbReference>
<organism evidence="2 3">
    <name type="scientific">Mycoplasmopsis alligatoris A21JP2</name>
    <dbReference type="NCBI Taxonomy" id="747682"/>
    <lineage>
        <taxon>Bacteria</taxon>
        <taxon>Bacillati</taxon>
        <taxon>Mycoplasmatota</taxon>
        <taxon>Mycoplasmoidales</taxon>
        <taxon>Metamycoplasmataceae</taxon>
        <taxon>Mycoplasmopsis</taxon>
    </lineage>
</organism>
<dbReference type="Proteomes" id="UP000004757">
    <property type="component" value="Unassembled WGS sequence"/>
</dbReference>
<comment type="caution">
    <text evidence="2">The sequence shown here is derived from an EMBL/GenBank/DDBJ whole genome shotgun (WGS) entry which is preliminary data.</text>
</comment>
<keyword evidence="3" id="KW-1185">Reference proteome</keyword>
<reference evidence="2 3" key="1">
    <citation type="submission" date="2010-03" db="EMBL/GenBank/DDBJ databases">
        <authorList>
            <person name="Glass J.I."/>
            <person name="Benders G.A."/>
            <person name="Durkin A.S."/>
            <person name="Farmerie W.G."/>
            <person name="Hlavinka K."/>
            <person name="Hostetler J."/>
            <person name="Jackson J."/>
            <person name="May M.A."/>
            <person name="Miller R.H."/>
            <person name="Paralanov V."/>
            <person name="Radune D."/>
            <person name="Szczypinski B."/>
            <person name="Brown D.R."/>
        </authorList>
    </citation>
    <scope>NUCLEOTIDE SEQUENCE [LARGE SCALE GENOMIC DNA]</scope>
    <source>
        <strain evidence="2 3">A21JP2</strain>
    </source>
</reference>
<dbReference type="InterPro" id="IPR036928">
    <property type="entry name" value="AS_sf"/>
</dbReference>
<feature type="domain" description="Amidase" evidence="1">
    <location>
        <begin position="35"/>
        <end position="428"/>
    </location>
</feature>
<dbReference type="InterPro" id="IPR023631">
    <property type="entry name" value="Amidase_dom"/>
</dbReference>
<dbReference type="InterPro" id="IPR000120">
    <property type="entry name" value="Amidase"/>
</dbReference>
<protein>
    <submittedName>
        <fullName evidence="2">Putative aspartyl/glutamyl-tRNA amidotransferase subunit A</fullName>
    </submittedName>
</protein>
<dbReference type="EMBL" id="ADNC01000004">
    <property type="protein sequence ID" value="EFF41778.1"/>
    <property type="molecule type" value="Genomic_DNA"/>
</dbReference>
<dbReference type="STRING" id="747682.MALL_0780"/>
<accession>D4XV60</accession>
<keyword evidence="2" id="KW-0808">Transferase</keyword>
<proteinExistence type="predicted"/>
<sequence length="443" mass="49196">MIQKLINKGNYLLAYNELKNDKNNAVSWLNNQTFNESKNNNLALNNAIFTIKDVFATNFAKTQASSKILENFEPKYNATVVQKLLDAGAFAIAKVHNDELALGGTGTFSAYGLITNRLDSKRYAGGSSSGSIVTLSDNISFALGSDTGDSVRLPASFNGKVGFKPSYGAISRYGMFAYASSLDTVSYFAHNVNDIALISKSVYGIDKKDMTSIEVKIDNVTKLKPKKVIAFNLKNYLEDYVQQAYISVLEKLKKQNIEVTILEPNVELLRAIKPVYDIVSYSEASSNLANLAGIGFGAREKGNNWEEIMTNTRSKNFGMMVQRRLSLGSYYLYSENQKDVFLKAQKVRRLISEYYKSLHSQADLVLYPAAANIAPLFSDNTKHDFMDYILTGANLNGNPSLTIPMGKKENMPFSITLDSALYNDEKLLSYSLYLEEILGGKNE</sequence>
<dbReference type="OrthoDB" id="9811471at2"/>
<dbReference type="PANTHER" id="PTHR11895">
    <property type="entry name" value="TRANSAMIDASE"/>
    <property type="match status" value="1"/>
</dbReference>
<evidence type="ECO:0000259" key="1">
    <source>
        <dbReference type="Pfam" id="PF01425"/>
    </source>
</evidence>
<gene>
    <name evidence="2" type="ORF">MALL_0780</name>
</gene>
<dbReference type="eggNOG" id="COG0154">
    <property type="taxonomic scope" value="Bacteria"/>
</dbReference>
<dbReference type="NCBIfam" id="NF005517">
    <property type="entry name" value="PRK07139.1"/>
    <property type="match status" value="1"/>
</dbReference>
<name>D4XV60_9BACT</name>
<dbReference type="Gene3D" id="3.90.1300.10">
    <property type="entry name" value="Amidase signature (AS) domain"/>
    <property type="match status" value="1"/>
</dbReference>
<dbReference type="RefSeq" id="WP_005683204.1">
    <property type="nucleotide sequence ID" value="NZ_ADNC01000004.1"/>
</dbReference>
<dbReference type="Pfam" id="PF01425">
    <property type="entry name" value="Amidase"/>
    <property type="match status" value="1"/>
</dbReference>
<dbReference type="AlphaFoldDB" id="D4XV60"/>
<dbReference type="SUPFAM" id="SSF75304">
    <property type="entry name" value="Amidase signature (AS) enzymes"/>
    <property type="match status" value="1"/>
</dbReference>